<accession>A0A8K0HKH2</accession>
<keyword evidence="2" id="KW-1185">Reference proteome</keyword>
<evidence type="ECO:0000313" key="2">
    <source>
        <dbReference type="Proteomes" id="UP000796880"/>
    </source>
</evidence>
<evidence type="ECO:0000313" key="1">
    <source>
        <dbReference type="EMBL" id="KAF3454136.1"/>
    </source>
</evidence>
<dbReference type="AlphaFoldDB" id="A0A8K0HKH2"/>
<proteinExistence type="predicted"/>
<sequence length="624" mass="70701">MEADGALDKARKHKKRQLEDTLNLVLKKRKGSSEIFFILGSSLLSLYLAKPYGCSLIFRVNFTMARAMRENGLVREVAEGELCLRGCRGFEVRSSLDRAAWVEFWHPRILTDLTRGIGIPLKFDHSTIAGNYGHFARVLIVAECKSVIGKVPLKDGSHGNEKENKTLVLNHVYKSRQVPPQPIKSTTPSVPNVKAFDVLNTEVTPAHIEDMVHQHNEAPSSMTNKMGIGPTSIHKRVTSWVDAFGDSGNELEDDDYADDFSEDEWRREVGKVLQLWWVSLRGSLQATVDRDRAGWNQWVWWPPFLQLVDSWSLRLRKVHFFKLIWFVVVRSGLVGHLHLVCKLKQIVFVVISNWDWILYSLLWTAIRSKEIKTNRIFTGIEKNGFVAGLGVSLKKASFAEVVGRTSSQVPIIAVDSHSSLPIRKGNLVSIRINDAAYQERVAFYLAREIGIPLKFDHSIIAGNYDHYARVLINVDLAGFVLEKLLLETINDCIEVELYFESFSDFCTSCYSVGHSLAKCKSLIGNVPFKDGSHVNEKENKTPILNQKVIGLHHTILPRRSRRCGFGDSGNELEDDDYADDFSEDEWPSLQGEGFSKPSNEFDDTLIWASNQTLWPRFNSNLLVL</sequence>
<dbReference type="Proteomes" id="UP000796880">
    <property type="component" value="Unassembled WGS sequence"/>
</dbReference>
<organism evidence="1 2">
    <name type="scientific">Rhamnella rubrinervis</name>
    <dbReference type="NCBI Taxonomy" id="2594499"/>
    <lineage>
        <taxon>Eukaryota</taxon>
        <taxon>Viridiplantae</taxon>
        <taxon>Streptophyta</taxon>
        <taxon>Embryophyta</taxon>
        <taxon>Tracheophyta</taxon>
        <taxon>Spermatophyta</taxon>
        <taxon>Magnoliopsida</taxon>
        <taxon>eudicotyledons</taxon>
        <taxon>Gunneridae</taxon>
        <taxon>Pentapetalae</taxon>
        <taxon>rosids</taxon>
        <taxon>fabids</taxon>
        <taxon>Rosales</taxon>
        <taxon>Rhamnaceae</taxon>
        <taxon>rhamnoid group</taxon>
        <taxon>Rhamneae</taxon>
        <taxon>Rhamnella</taxon>
    </lineage>
</organism>
<name>A0A8K0HKH2_9ROSA</name>
<dbReference type="InterPro" id="IPR040256">
    <property type="entry name" value="At4g02000-like"/>
</dbReference>
<gene>
    <name evidence="1" type="ORF">FNV43_RR04583</name>
</gene>
<comment type="caution">
    <text evidence="1">The sequence shown here is derived from an EMBL/GenBank/DDBJ whole genome shotgun (WGS) entry which is preliminary data.</text>
</comment>
<dbReference type="PANTHER" id="PTHR31286:SF60">
    <property type="entry name" value="PROTEIN, PUTATIVE-RELATED"/>
    <property type="match status" value="1"/>
</dbReference>
<reference evidence="1" key="1">
    <citation type="submission" date="2020-03" db="EMBL/GenBank/DDBJ databases">
        <title>A high-quality chromosome-level genome assembly of a woody plant with both climbing and erect habits, Rhamnella rubrinervis.</title>
        <authorList>
            <person name="Lu Z."/>
            <person name="Yang Y."/>
            <person name="Zhu X."/>
            <person name="Sun Y."/>
        </authorList>
    </citation>
    <scope>NUCLEOTIDE SEQUENCE</scope>
    <source>
        <strain evidence="1">BYM</strain>
        <tissue evidence="1">Leaf</tissue>
    </source>
</reference>
<evidence type="ECO:0008006" key="3">
    <source>
        <dbReference type="Google" id="ProtNLM"/>
    </source>
</evidence>
<dbReference type="PANTHER" id="PTHR31286">
    <property type="entry name" value="GLYCINE-RICH CELL WALL STRUCTURAL PROTEIN 1.8-LIKE"/>
    <property type="match status" value="1"/>
</dbReference>
<protein>
    <recommendedName>
        <fullName evidence="3">Zinc knuckle CX2CX4HX4C</fullName>
    </recommendedName>
</protein>
<dbReference type="EMBL" id="VOIH02000002">
    <property type="protein sequence ID" value="KAF3454136.1"/>
    <property type="molecule type" value="Genomic_DNA"/>
</dbReference>